<dbReference type="PANTHER" id="PTHR11061">
    <property type="entry name" value="RNA M5U METHYLTRANSFERASE"/>
    <property type="match status" value="1"/>
</dbReference>
<dbReference type="RefSeq" id="WP_274038523.1">
    <property type="nucleotide sequence ID" value="NZ_CP059733.1"/>
</dbReference>
<keyword evidence="5 11" id="KW-0949">S-adenosyl-L-methionine</keyword>
<dbReference type="Gene3D" id="2.40.50.1070">
    <property type="match status" value="1"/>
</dbReference>
<evidence type="ECO:0000256" key="13">
    <source>
        <dbReference type="PROSITE-ProRule" id="PRU10015"/>
    </source>
</evidence>
<dbReference type="InterPro" id="IPR010280">
    <property type="entry name" value="U5_MeTrfase_fam"/>
</dbReference>
<evidence type="ECO:0000256" key="5">
    <source>
        <dbReference type="ARBA" id="ARBA00022691"/>
    </source>
</evidence>
<keyword evidence="16" id="KW-1185">Reference proteome</keyword>
<feature type="binding site" evidence="11">
    <location>
        <position position="306"/>
    </location>
    <ligand>
        <name>S-adenosyl-L-methionine</name>
        <dbReference type="ChEBI" id="CHEBI:59789"/>
    </ligand>
</feature>
<feature type="binding site" evidence="11 12">
    <location>
        <position position="370"/>
    </location>
    <ligand>
        <name>S-adenosyl-L-methionine</name>
        <dbReference type="ChEBI" id="CHEBI:59789"/>
    </ligand>
</feature>
<feature type="active site" description="Nucleophile" evidence="11 12">
    <location>
        <position position="396"/>
    </location>
</feature>
<evidence type="ECO:0000313" key="16">
    <source>
        <dbReference type="Proteomes" id="UP000032352"/>
    </source>
</evidence>
<accession>A0AAE9Z770</accession>
<feature type="binding site" evidence="11">
    <location>
        <position position="82"/>
    </location>
    <ligand>
        <name>[4Fe-4S] cluster</name>
        <dbReference type="ChEBI" id="CHEBI:49883"/>
    </ligand>
</feature>
<dbReference type="GO" id="GO:0070475">
    <property type="term" value="P:rRNA base methylation"/>
    <property type="evidence" value="ECO:0007669"/>
    <property type="project" value="TreeGrafter"/>
</dbReference>
<protein>
    <recommendedName>
        <fullName evidence="11">23S rRNA (uracil(1939)-C(5))-methyltransferase RlmD</fullName>
        <ecNumber evidence="11">2.1.1.190</ecNumber>
    </recommendedName>
    <alternativeName>
        <fullName evidence="11">23S rRNA(m5U1939)-methyltransferase</fullName>
    </alternativeName>
</protein>
<dbReference type="InterPro" id="IPR029063">
    <property type="entry name" value="SAM-dependent_MTases_sf"/>
</dbReference>
<dbReference type="Pfam" id="PF05958">
    <property type="entry name" value="tRNA_U5-meth_tr"/>
    <property type="match status" value="1"/>
</dbReference>
<feature type="binding site" evidence="11">
    <location>
        <position position="88"/>
    </location>
    <ligand>
        <name>[4Fe-4S] cluster</name>
        <dbReference type="ChEBI" id="CHEBI:49883"/>
    </ligand>
</feature>
<feature type="binding site" evidence="11">
    <location>
        <position position="91"/>
    </location>
    <ligand>
        <name>[4Fe-4S] cluster</name>
        <dbReference type="ChEBI" id="CHEBI:49883"/>
    </ligand>
</feature>
<dbReference type="GO" id="GO:0005506">
    <property type="term" value="F:iron ion binding"/>
    <property type="evidence" value="ECO:0007669"/>
    <property type="project" value="UniProtKB-UniRule"/>
</dbReference>
<dbReference type="GO" id="GO:0051539">
    <property type="term" value="F:4 iron, 4 sulfur cluster binding"/>
    <property type="evidence" value="ECO:0007669"/>
    <property type="project" value="UniProtKB-KW"/>
</dbReference>
<feature type="binding site" evidence="11 12">
    <location>
        <position position="322"/>
    </location>
    <ligand>
        <name>S-adenosyl-L-methionine</name>
        <dbReference type="ChEBI" id="CHEBI:59789"/>
    </ligand>
</feature>
<comment type="similarity">
    <text evidence="11">Belongs to the class I-like SAM-binding methyltransferase superfamily. RNA M5U methyltransferase family. RlmD subfamily.</text>
</comment>
<feature type="active site" evidence="13">
    <location>
        <position position="396"/>
    </location>
</feature>
<proteinExistence type="inferred from homology"/>
<dbReference type="PANTHER" id="PTHR11061:SF49">
    <property type="entry name" value="23S RRNA (URACIL(1939)-C(5))-METHYLTRANSFERASE RLMD"/>
    <property type="match status" value="1"/>
</dbReference>
<dbReference type="AlphaFoldDB" id="A0AAE9Z770"/>
<dbReference type="InterPro" id="IPR002792">
    <property type="entry name" value="TRAM_dom"/>
</dbReference>
<dbReference type="InterPro" id="IPR030390">
    <property type="entry name" value="MeTrfase_TrmA_AS"/>
</dbReference>
<dbReference type="EMBL" id="CP059733">
    <property type="protein sequence ID" value="WDE06377.1"/>
    <property type="molecule type" value="Genomic_DNA"/>
</dbReference>
<gene>
    <name evidence="11 15" type="primary">rlmD</name>
    <name evidence="15" type="ORF">SG34_005495</name>
</gene>
<dbReference type="InterPro" id="IPR012340">
    <property type="entry name" value="NA-bd_OB-fold"/>
</dbReference>
<evidence type="ECO:0000256" key="8">
    <source>
        <dbReference type="ARBA" id="ARBA00023014"/>
    </source>
</evidence>
<keyword evidence="8 11" id="KW-0411">Iron-sulfur</keyword>
<evidence type="ECO:0000256" key="10">
    <source>
        <dbReference type="ARBA" id="ARBA00059995"/>
    </source>
</evidence>
<dbReference type="HAMAP" id="MF_01010">
    <property type="entry name" value="23SrRNA_methyltr_RlmD"/>
    <property type="match status" value="1"/>
</dbReference>
<comment type="function">
    <text evidence="10 11">Catalyzes the formation of 5-methyl-uridine at position 1939 (m5U1939) in 23S rRNA.</text>
</comment>
<feature type="binding site" evidence="11">
    <location>
        <position position="349"/>
    </location>
    <ligand>
        <name>S-adenosyl-L-methionine</name>
        <dbReference type="ChEBI" id="CHEBI:59789"/>
    </ligand>
</feature>
<evidence type="ECO:0000256" key="11">
    <source>
        <dbReference type="HAMAP-Rule" id="MF_01010"/>
    </source>
</evidence>
<evidence type="ECO:0000256" key="2">
    <source>
        <dbReference type="ARBA" id="ARBA00022552"/>
    </source>
</evidence>
<organism evidence="15 16">
    <name type="scientific">Thalassomonas viridans</name>
    <dbReference type="NCBI Taxonomy" id="137584"/>
    <lineage>
        <taxon>Bacteria</taxon>
        <taxon>Pseudomonadati</taxon>
        <taxon>Pseudomonadota</taxon>
        <taxon>Gammaproteobacteria</taxon>
        <taxon>Alteromonadales</taxon>
        <taxon>Colwelliaceae</taxon>
        <taxon>Thalassomonas</taxon>
    </lineage>
</organism>
<dbReference type="PROSITE" id="PS50926">
    <property type="entry name" value="TRAM"/>
    <property type="match status" value="1"/>
</dbReference>
<evidence type="ECO:0000259" key="14">
    <source>
        <dbReference type="PROSITE" id="PS50926"/>
    </source>
</evidence>
<dbReference type="KEGG" id="tvd:SG34_005495"/>
<dbReference type="SUPFAM" id="SSF53335">
    <property type="entry name" value="S-adenosyl-L-methionine-dependent methyltransferases"/>
    <property type="match status" value="1"/>
</dbReference>
<dbReference type="Proteomes" id="UP000032352">
    <property type="component" value="Chromosome"/>
</dbReference>
<keyword evidence="4 11" id="KW-0808">Transferase</keyword>
<evidence type="ECO:0000256" key="4">
    <source>
        <dbReference type="ARBA" id="ARBA00022679"/>
    </source>
</evidence>
<evidence type="ECO:0000256" key="1">
    <source>
        <dbReference type="ARBA" id="ARBA00022485"/>
    </source>
</evidence>
<dbReference type="SUPFAM" id="SSF50249">
    <property type="entry name" value="Nucleic acid-binding proteins"/>
    <property type="match status" value="1"/>
</dbReference>
<comment type="catalytic activity">
    <reaction evidence="9 11">
        <text>uridine(1939) in 23S rRNA + S-adenosyl-L-methionine = 5-methyluridine(1939) in 23S rRNA + S-adenosyl-L-homocysteine + H(+)</text>
        <dbReference type="Rhea" id="RHEA:42908"/>
        <dbReference type="Rhea" id="RHEA-COMP:10278"/>
        <dbReference type="Rhea" id="RHEA-COMP:10279"/>
        <dbReference type="ChEBI" id="CHEBI:15378"/>
        <dbReference type="ChEBI" id="CHEBI:57856"/>
        <dbReference type="ChEBI" id="CHEBI:59789"/>
        <dbReference type="ChEBI" id="CHEBI:65315"/>
        <dbReference type="ChEBI" id="CHEBI:74447"/>
        <dbReference type="EC" id="2.1.1.190"/>
    </reaction>
</comment>
<feature type="binding site" evidence="11 12">
    <location>
        <position position="301"/>
    </location>
    <ligand>
        <name>S-adenosyl-L-methionine</name>
        <dbReference type="ChEBI" id="CHEBI:59789"/>
    </ligand>
</feature>
<dbReference type="Gene3D" id="3.40.50.150">
    <property type="entry name" value="Vaccinia Virus protein VP39"/>
    <property type="match status" value="1"/>
</dbReference>
<dbReference type="FunFam" id="3.40.50.150:FF:000009">
    <property type="entry name" value="23S rRNA (Uracil(1939)-C(5))-methyltransferase RlmD"/>
    <property type="match status" value="1"/>
</dbReference>
<keyword evidence="1 11" id="KW-0004">4Fe-4S</keyword>
<feature type="binding site" evidence="11 12">
    <location>
        <position position="272"/>
    </location>
    <ligand>
        <name>S-adenosyl-L-methionine</name>
        <dbReference type="ChEBI" id="CHEBI:59789"/>
    </ligand>
</feature>
<feature type="domain" description="TRAM" evidence="14">
    <location>
        <begin position="11"/>
        <end position="69"/>
    </location>
</feature>
<sequence length="439" mass="49061">MANFFKASTKKHTLGQKISLVIERLDLNGCGVGRYQNKPVFVAGALVGETAKVQVIEQKSKYLRGRLLALENESEHRVAPFCRHYQKCGGCDLQHLAYQEQLSFKEHKVAQLFARNQIREALPWQPPLLAGERHYRRKARIGVQYAKDGTAIIGFRQKATNDLVALDTCPVLVEPVTGIFAPLKLLLAGLSVKKAIGHIEVLVTGHVTLIVRQLKALSEEDKALWRQVAAEHNWQVIMDNGKTLAPLTPVTPLSYAVTDDLTISFNSSDFIQVNHAMNVQMITRALDWLALESRDKVLDLFCGLGNFSLPVAARVQELVGVEGVQDMVVRAEENARDNGLENCRFYQADLNACWQEQPWAGQDFDKVLLDPARAGALAALEQLVKFKIPILLYVSCDPATLARDSKLLLDVGYKIEKIAIMDMFSQTKHVETMVLFSHH</sequence>
<name>A0AAE9Z770_9GAMM</name>
<evidence type="ECO:0000256" key="3">
    <source>
        <dbReference type="ARBA" id="ARBA00022603"/>
    </source>
</evidence>
<dbReference type="Gene3D" id="2.40.50.140">
    <property type="entry name" value="Nucleic acid-binding proteins"/>
    <property type="match status" value="1"/>
</dbReference>
<dbReference type="CDD" id="cd02440">
    <property type="entry name" value="AdoMet_MTases"/>
    <property type="match status" value="1"/>
</dbReference>
<keyword evidence="2 11" id="KW-0698">rRNA processing</keyword>
<dbReference type="FunFam" id="2.40.50.140:FF:000097">
    <property type="entry name" value="23S rRNA (uracil(1939)-C(5))-methyltransferase RlmD"/>
    <property type="match status" value="1"/>
</dbReference>
<evidence type="ECO:0000256" key="6">
    <source>
        <dbReference type="ARBA" id="ARBA00022723"/>
    </source>
</evidence>
<evidence type="ECO:0000313" key="15">
    <source>
        <dbReference type="EMBL" id="WDE06377.1"/>
    </source>
</evidence>
<dbReference type="NCBIfam" id="TIGR00479">
    <property type="entry name" value="rumA"/>
    <property type="match status" value="1"/>
</dbReference>
<dbReference type="EC" id="2.1.1.190" evidence="11"/>
<dbReference type="GO" id="GO:0003723">
    <property type="term" value="F:RNA binding"/>
    <property type="evidence" value="ECO:0007669"/>
    <property type="project" value="InterPro"/>
</dbReference>
<dbReference type="NCBIfam" id="NF009639">
    <property type="entry name" value="PRK13168.1"/>
    <property type="match status" value="1"/>
</dbReference>
<keyword evidence="6 11" id="KW-0479">Metal-binding</keyword>
<dbReference type="InterPro" id="IPR001566">
    <property type="entry name" value="23S_rRNA_MeTrfase_RlmD"/>
</dbReference>
<evidence type="ECO:0000256" key="12">
    <source>
        <dbReference type="PROSITE-ProRule" id="PRU01024"/>
    </source>
</evidence>
<keyword evidence="7 11" id="KW-0408">Iron</keyword>
<evidence type="ECO:0000256" key="9">
    <source>
        <dbReference type="ARBA" id="ARBA00052756"/>
    </source>
</evidence>
<keyword evidence="3 11" id="KW-0489">Methyltransferase</keyword>
<dbReference type="PROSITE" id="PS01230">
    <property type="entry name" value="TRMA_1"/>
    <property type="match status" value="1"/>
</dbReference>
<dbReference type="PROSITE" id="PS51687">
    <property type="entry name" value="SAM_MT_RNA_M5U"/>
    <property type="match status" value="1"/>
</dbReference>
<dbReference type="Pfam" id="PF01938">
    <property type="entry name" value="TRAM"/>
    <property type="match status" value="1"/>
</dbReference>
<feature type="binding site" evidence="11">
    <location>
        <position position="169"/>
    </location>
    <ligand>
        <name>[4Fe-4S] cluster</name>
        <dbReference type="ChEBI" id="CHEBI:49883"/>
    </ligand>
</feature>
<reference evidence="15 16" key="2">
    <citation type="journal article" date="2022" name="Mar. Drugs">
        <title>Bioassay-Guided Fractionation Leads to the Detection of Cholic Acid Generated by the Rare Thalassomonas sp.</title>
        <authorList>
            <person name="Pheiffer F."/>
            <person name="Schneider Y.K."/>
            <person name="Hansen E.H."/>
            <person name="Andersen J.H."/>
            <person name="Isaksson J."/>
            <person name="Busche T."/>
            <person name="R C."/>
            <person name="Kalinowski J."/>
            <person name="Zyl L.V."/>
            <person name="Trindade M."/>
        </authorList>
    </citation>
    <scope>NUCLEOTIDE SEQUENCE [LARGE SCALE GENOMIC DNA]</scope>
    <source>
        <strain evidence="15 16">XOM25</strain>
    </source>
</reference>
<evidence type="ECO:0000256" key="7">
    <source>
        <dbReference type="ARBA" id="ARBA00023004"/>
    </source>
</evidence>
<dbReference type="GO" id="GO:0070041">
    <property type="term" value="F:rRNA (uridine-C5-)-methyltransferase activity"/>
    <property type="evidence" value="ECO:0007669"/>
    <property type="project" value="UniProtKB-UniRule"/>
</dbReference>
<reference evidence="15 16" key="1">
    <citation type="journal article" date="2015" name="Genome Announc.">
        <title>Draft Genome Sequences of Marine Isolates of Thalassomonas viridans and Thalassomonas actiniarum.</title>
        <authorList>
            <person name="Olonade I."/>
            <person name="van Zyl L.J."/>
            <person name="Trindade M."/>
        </authorList>
    </citation>
    <scope>NUCLEOTIDE SEQUENCE [LARGE SCALE GENOMIC DNA]</scope>
    <source>
        <strain evidence="15 16">XOM25</strain>
    </source>
</reference>